<protein>
    <submittedName>
        <fullName evidence="1">SusD/RagB family nutrient-binding outer membrane lipoprotein</fullName>
    </submittedName>
</protein>
<dbReference type="Proteomes" id="UP000618754">
    <property type="component" value="Unassembled WGS sequence"/>
</dbReference>
<reference evidence="1 2" key="1">
    <citation type="submission" date="2020-09" db="EMBL/GenBank/DDBJ databases">
        <title>Novel species of Mucilaginibacter isolated from a glacier on the Tibetan Plateau.</title>
        <authorList>
            <person name="Liu Q."/>
            <person name="Xin Y.-H."/>
        </authorList>
    </citation>
    <scope>NUCLEOTIDE SEQUENCE [LARGE SCALE GENOMIC DNA]</scope>
    <source>
        <strain evidence="1 2">CGMCC 1.13878</strain>
    </source>
</reference>
<evidence type="ECO:0000313" key="2">
    <source>
        <dbReference type="Proteomes" id="UP000618754"/>
    </source>
</evidence>
<comment type="caution">
    <text evidence="1">The sequence shown here is derived from an EMBL/GenBank/DDBJ whole genome shotgun (WGS) entry which is preliminary data.</text>
</comment>
<organism evidence="1 2">
    <name type="scientific">Mucilaginibacter rigui</name>
    <dbReference type="NCBI Taxonomy" id="534635"/>
    <lineage>
        <taxon>Bacteria</taxon>
        <taxon>Pseudomonadati</taxon>
        <taxon>Bacteroidota</taxon>
        <taxon>Sphingobacteriia</taxon>
        <taxon>Sphingobacteriales</taxon>
        <taxon>Sphingobacteriaceae</taxon>
        <taxon>Mucilaginibacter</taxon>
    </lineage>
</organism>
<dbReference type="InterPro" id="IPR041662">
    <property type="entry name" value="SusD-like_2"/>
</dbReference>
<keyword evidence="2" id="KW-1185">Reference proteome</keyword>
<name>A0ABR7X002_9SPHI</name>
<dbReference type="CDD" id="cd08977">
    <property type="entry name" value="SusD"/>
    <property type="match status" value="1"/>
</dbReference>
<dbReference type="Gene3D" id="1.25.40.390">
    <property type="match status" value="1"/>
</dbReference>
<keyword evidence="1" id="KW-0449">Lipoprotein</keyword>
<dbReference type="SUPFAM" id="SSF48452">
    <property type="entry name" value="TPR-like"/>
    <property type="match status" value="1"/>
</dbReference>
<evidence type="ECO:0000313" key="1">
    <source>
        <dbReference type="EMBL" id="MBD1383908.1"/>
    </source>
</evidence>
<dbReference type="RefSeq" id="WP_191173820.1">
    <property type="nucleotide sequence ID" value="NZ_JACWMW010000001.1"/>
</dbReference>
<gene>
    <name evidence="1" type="ORF">IDJ75_01340</name>
</gene>
<dbReference type="InterPro" id="IPR011990">
    <property type="entry name" value="TPR-like_helical_dom_sf"/>
</dbReference>
<sequence length="487" mass="54487">MKKVILILLVGIALLQAGCKKFSEFQTDPNKATKATPDLLLNSIEQSAFQSTDINNALICRQMINTDGVSLSQYYGWSRNSYNDYDNLLQVLKMEQAATALNKPEYVPIGKFFRAWYFLRLTQLFGDVPYSEALKGDEGNYTPVYDKQQDIYLNILNDLKAANDLITAGTTPIQGDIVFNGNMQQWKKAINSLSLRVLMSLSIKEPNTPALDIKKRFADIVSNPTQYPILTGNVDNVKLTFYNLDANRYPYFNSNDIQTAEYMDETFIDLLKSLNDTRLFSFADKASKFADLPVTDFNAYGGANGSAPIATNRGRALAGTVSRINPRFYKEPINEPSIALGYAEVQFILAEGVVRGWISGTASDYYNKGIQASMLFYGIDQPTIDTYQAQTSVKLQGAANPIKNIITQKYIASFMNSGYQPFYEQRRTGYPVFDVSGGGILNGGVIPKRWMYPDSESRLNQKNLVDAINRQYPGGDNINGVMWLLKP</sequence>
<proteinExistence type="predicted"/>
<accession>A0ABR7X002</accession>
<dbReference type="Pfam" id="PF12771">
    <property type="entry name" value="SusD-like_2"/>
    <property type="match status" value="1"/>
</dbReference>
<dbReference type="EMBL" id="JACWMW010000001">
    <property type="protein sequence ID" value="MBD1383908.1"/>
    <property type="molecule type" value="Genomic_DNA"/>
</dbReference>